<proteinExistence type="predicted"/>
<dbReference type="AlphaFoldDB" id="A0A395GSE7"/>
<accession>A0A395GSE7</accession>
<feature type="compositionally biased region" description="Basic and acidic residues" evidence="1">
    <location>
        <begin position="491"/>
        <end position="504"/>
    </location>
</feature>
<evidence type="ECO:0000256" key="1">
    <source>
        <dbReference type="SAM" id="MobiDB-lite"/>
    </source>
</evidence>
<feature type="compositionally biased region" description="Acidic residues" evidence="1">
    <location>
        <begin position="461"/>
        <end position="490"/>
    </location>
</feature>
<dbReference type="EMBL" id="KZ824456">
    <property type="protein sequence ID" value="RAK98134.1"/>
    <property type="molecule type" value="Genomic_DNA"/>
</dbReference>
<name>A0A395GSE7_9EURO</name>
<feature type="compositionally biased region" description="Acidic residues" evidence="1">
    <location>
        <begin position="509"/>
        <end position="523"/>
    </location>
</feature>
<dbReference type="GeneID" id="37228214"/>
<protein>
    <recommendedName>
        <fullName evidence="4">F-box domain-containing protein</fullName>
    </recommendedName>
</protein>
<evidence type="ECO:0000313" key="3">
    <source>
        <dbReference type="Proteomes" id="UP000249402"/>
    </source>
</evidence>
<feature type="compositionally biased region" description="Acidic residues" evidence="1">
    <location>
        <begin position="580"/>
        <end position="594"/>
    </location>
</feature>
<keyword evidence="3" id="KW-1185">Reference proteome</keyword>
<feature type="compositionally biased region" description="Low complexity" evidence="1">
    <location>
        <begin position="524"/>
        <end position="546"/>
    </location>
</feature>
<feature type="compositionally biased region" description="Polar residues" evidence="1">
    <location>
        <begin position="431"/>
        <end position="440"/>
    </location>
</feature>
<evidence type="ECO:0000313" key="2">
    <source>
        <dbReference type="EMBL" id="RAK98134.1"/>
    </source>
</evidence>
<dbReference type="RefSeq" id="XP_025572462.1">
    <property type="nucleotide sequence ID" value="XM_025723349.1"/>
</dbReference>
<dbReference type="STRING" id="1448316.A0A395GSE7"/>
<gene>
    <name evidence="2" type="ORF">BO80DRAFT_480529</name>
</gene>
<feature type="region of interest" description="Disordered" evidence="1">
    <location>
        <begin position="429"/>
        <end position="600"/>
    </location>
</feature>
<evidence type="ECO:0008006" key="4">
    <source>
        <dbReference type="Google" id="ProtNLM"/>
    </source>
</evidence>
<dbReference type="OrthoDB" id="4438282at2759"/>
<dbReference type="Proteomes" id="UP000249402">
    <property type="component" value="Unassembled WGS sequence"/>
</dbReference>
<organism evidence="2 3">
    <name type="scientific">Aspergillus ibericus CBS 121593</name>
    <dbReference type="NCBI Taxonomy" id="1448316"/>
    <lineage>
        <taxon>Eukaryota</taxon>
        <taxon>Fungi</taxon>
        <taxon>Dikarya</taxon>
        <taxon>Ascomycota</taxon>
        <taxon>Pezizomycotina</taxon>
        <taxon>Eurotiomycetes</taxon>
        <taxon>Eurotiomycetidae</taxon>
        <taxon>Eurotiales</taxon>
        <taxon>Aspergillaceae</taxon>
        <taxon>Aspergillus</taxon>
        <taxon>Aspergillus subgen. Circumdati</taxon>
    </lineage>
</organism>
<feature type="compositionally biased region" description="Basic and acidic residues" evidence="1">
    <location>
        <begin position="547"/>
        <end position="566"/>
    </location>
</feature>
<reference evidence="2 3" key="1">
    <citation type="submission" date="2018-02" db="EMBL/GenBank/DDBJ databases">
        <title>The genomes of Aspergillus section Nigri reveals drivers in fungal speciation.</title>
        <authorList>
            <consortium name="DOE Joint Genome Institute"/>
            <person name="Vesth T.C."/>
            <person name="Nybo J."/>
            <person name="Theobald S."/>
            <person name="Brandl J."/>
            <person name="Frisvad J.C."/>
            <person name="Nielsen K.F."/>
            <person name="Lyhne E.K."/>
            <person name="Kogle M.E."/>
            <person name="Kuo A."/>
            <person name="Riley R."/>
            <person name="Clum A."/>
            <person name="Nolan M."/>
            <person name="Lipzen A."/>
            <person name="Salamov A."/>
            <person name="Henrissat B."/>
            <person name="Wiebenga A."/>
            <person name="De vries R.P."/>
            <person name="Grigoriev I.V."/>
            <person name="Mortensen U.H."/>
            <person name="Andersen M.R."/>
            <person name="Baker S.E."/>
        </authorList>
    </citation>
    <scope>NUCLEOTIDE SEQUENCE [LARGE SCALE GENOMIC DNA]</scope>
    <source>
        <strain evidence="2 3">CBS 121593</strain>
    </source>
</reference>
<feature type="compositionally biased region" description="Low complexity" evidence="1">
    <location>
        <begin position="569"/>
        <end position="579"/>
    </location>
</feature>
<sequence>MSVNGKIPSIFWRLELAGFIFKDLPRDSLKNLRLTCKHLDHLVVSLSHLFSRIYISANQEDLRVLGLISQHPRIASCVRELVWDVTMICGFRRIGPAGADIIYKYRSISLCGQDYFALLDALPRLPRLRHATLTSLMSRWITKDHRHDNHVLYSHWVGESHGNHLHPTRPYTCTFESPAMRQWQRRRLNWSQDPEWHPRPEISNDVEVYQDVKHLLEPISTGSRDVFRNIQRRPDRAQLLLLAACTRLHVNLLSYCVDSPDVSCHRWKKPTSVVPFKGIVFPSYVRSCLLKAGLSNQLQSLRELSLTLDAVSCRTWHQAFYTEDLETVEIRIYKEDHFSMTVIEAAYPSLKKLILGNFKFTMDSLDKLFTWCLDNRIQTLHLIDPVFRPDAIYTKILFFHDLLSRSVRGPRRGQQPDYAIWKSLERFPNQHDASSGSSQKDPGKDCGVEPAVPFAYLDLPSESEDSDYTSDDSDVGVDSDAMADSDADDGSDGHDCGSEDKSGSAEESNSGEESDTEDDESMDGSDAGDGSATDDSAASDAESSVSTEKDDSSKTMDVDLTTHFDDLAIEPSDPDYSPSESDESSESDEDETDIRDEIPFPRLRPDVGRYLREFEGESFELQLRHWYELYDLRVLIDGYRTKR</sequence>
<dbReference type="VEuPathDB" id="FungiDB:BO80DRAFT_480529"/>